<organism evidence="5 6">
    <name type="scientific">Perkinsus olseni</name>
    <name type="common">Perkinsus atlanticus</name>
    <dbReference type="NCBI Taxonomy" id="32597"/>
    <lineage>
        <taxon>Eukaryota</taxon>
        <taxon>Sar</taxon>
        <taxon>Alveolata</taxon>
        <taxon>Perkinsozoa</taxon>
        <taxon>Perkinsea</taxon>
        <taxon>Perkinsida</taxon>
        <taxon>Perkinsidae</taxon>
        <taxon>Perkinsus</taxon>
    </lineage>
</organism>
<keyword evidence="6" id="KW-1185">Reference proteome</keyword>
<keyword evidence="3" id="KW-0378">Hydrolase</keyword>
<evidence type="ECO:0000313" key="6">
    <source>
        <dbReference type="Proteomes" id="UP000553632"/>
    </source>
</evidence>
<dbReference type="GO" id="GO:0008233">
    <property type="term" value="F:peptidase activity"/>
    <property type="evidence" value="ECO:0007669"/>
    <property type="project" value="UniProtKB-KW"/>
</dbReference>
<dbReference type="GO" id="GO:0006751">
    <property type="term" value="P:glutathione catabolic process"/>
    <property type="evidence" value="ECO:0007669"/>
    <property type="project" value="TreeGrafter"/>
</dbReference>
<dbReference type="PANTHER" id="PTHR43270:SF8">
    <property type="entry name" value="DI- AND TRIPEPTIDASE DUG2-RELATED"/>
    <property type="match status" value="1"/>
</dbReference>
<dbReference type="EMBL" id="JABANO010039635">
    <property type="protein sequence ID" value="KAF4691124.1"/>
    <property type="molecule type" value="Genomic_DNA"/>
</dbReference>
<evidence type="ECO:0000256" key="1">
    <source>
        <dbReference type="ARBA" id="ARBA00022670"/>
    </source>
</evidence>
<name>A0A7J6P4P1_PEROL</name>
<dbReference type="AlphaFoldDB" id="A0A7J6P4P1"/>
<feature type="non-terminal residue" evidence="5">
    <location>
        <position position="345"/>
    </location>
</feature>
<evidence type="ECO:0000256" key="3">
    <source>
        <dbReference type="ARBA" id="ARBA00022801"/>
    </source>
</evidence>
<feature type="domain" description="Peptidase M20 dimerisation" evidence="4">
    <location>
        <begin position="108"/>
        <end position="155"/>
    </location>
</feature>
<evidence type="ECO:0000259" key="4">
    <source>
        <dbReference type="Pfam" id="PF07687"/>
    </source>
</evidence>
<keyword evidence="2" id="KW-0479">Metal-binding</keyword>
<dbReference type="GO" id="GO:0046872">
    <property type="term" value="F:metal ion binding"/>
    <property type="evidence" value="ECO:0007669"/>
    <property type="project" value="UniProtKB-KW"/>
</dbReference>
<dbReference type="Gene3D" id="3.30.70.360">
    <property type="match status" value="1"/>
</dbReference>
<sequence>IHGGVASEPLLDLMSLCQSLVDPRGLICIPSFYDDVRAPTQRRDDDAITAAAIAINNDHNNKNSSACLGKVQEDGGNCYYDTVDRLKRTWLLPSLSILDVSTGITSPDGSGGNGHCAHARIIPQSATANISIRFVPNQDARRLINLIDKHIKHEFMKRRSRNHVTIKTTSCWNYWESEEATSAAASSRDDQGEEWYGSNDMVGGLADRSSAIIAASKGGRFQRLGKPAYDSSVKSLHEDRPGLLDVIASPGMPLHEDRAGLLDRCVCPRMPLHEDRAGLLDRCVCPRMPLHEDRAGLLDRCVCPRMPLHGDRAGQLDCCVCPRMPLHGEGLVCWSALGKLAYASS</sequence>
<evidence type="ECO:0000256" key="2">
    <source>
        <dbReference type="ARBA" id="ARBA00022723"/>
    </source>
</evidence>
<dbReference type="InterPro" id="IPR011650">
    <property type="entry name" value="Peptidase_M20_dimer"/>
</dbReference>
<reference evidence="5 6" key="1">
    <citation type="submission" date="2020-04" db="EMBL/GenBank/DDBJ databases">
        <title>Perkinsus olseni comparative genomics.</title>
        <authorList>
            <person name="Bogema D.R."/>
        </authorList>
    </citation>
    <scope>NUCLEOTIDE SEQUENCE [LARGE SCALE GENOMIC DNA]</scope>
    <source>
        <strain evidence="5 6">ATCC PRA-207</strain>
    </source>
</reference>
<dbReference type="InterPro" id="IPR051458">
    <property type="entry name" value="Cyt/Met_Dipeptidase"/>
</dbReference>
<protein>
    <recommendedName>
        <fullName evidence="4">Peptidase M20 dimerisation domain-containing protein</fullName>
    </recommendedName>
</protein>
<comment type="caution">
    <text evidence="5">The sequence shown here is derived from an EMBL/GenBank/DDBJ whole genome shotgun (WGS) entry which is preliminary data.</text>
</comment>
<dbReference type="PANTHER" id="PTHR43270">
    <property type="entry name" value="BETA-ALA-HIS DIPEPTIDASE"/>
    <property type="match status" value="1"/>
</dbReference>
<evidence type="ECO:0000313" key="5">
    <source>
        <dbReference type="EMBL" id="KAF4691124.1"/>
    </source>
</evidence>
<keyword evidence="1" id="KW-0645">Protease</keyword>
<dbReference type="GO" id="GO:0006508">
    <property type="term" value="P:proteolysis"/>
    <property type="evidence" value="ECO:0007669"/>
    <property type="project" value="UniProtKB-KW"/>
</dbReference>
<gene>
    <name evidence="5" type="ORF">FOZ63_032107</name>
</gene>
<dbReference type="Proteomes" id="UP000553632">
    <property type="component" value="Unassembled WGS sequence"/>
</dbReference>
<proteinExistence type="predicted"/>
<dbReference type="Pfam" id="PF07687">
    <property type="entry name" value="M20_dimer"/>
    <property type="match status" value="1"/>
</dbReference>
<accession>A0A7J6P4P1</accession>